<dbReference type="SMR" id="A0A0H3AIH8"/>
<dbReference type="InterPro" id="IPR009057">
    <property type="entry name" value="Homeodomain-like_sf"/>
</dbReference>
<sequence length="124" mass="13875">MLAIERAIPLVVDALSKDSGLFSFDDLESGDALYPELLSDVHDIFLGVIEDAGIEDNGLALHLVFKLMEYGNGVQFYLPKPDSIVKTIIKKMMKNDFNGSNYVELAKRYQCSTNHVRRVINGTH</sequence>
<feature type="domain" description="Mor transcription activator" evidence="1">
    <location>
        <begin position="35"/>
        <end position="121"/>
    </location>
</feature>
<name>A0A0H3AIH8_VIBC3</name>
<dbReference type="EMBL" id="CP000627">
    <property type="protein sequence ID" value="ABQ20287.1"/>
    <property type="molecule type" value="Genomic_DNA"/>
</dbReference>
<dbReference type="Gene3D" id="1.10.10.60">
    <property type="entry name" value="Homeodomain-like"/>
    <property type="match status" value="1"/>
</dbReference>
<dbReference type="Pfam" id="PF08765">
    <property type="entry name" value="Mor"/>
    <property type="match status" value="1"/>
</dbReference>
<evidence type="ECO:0000313" key="2">
    <source>
        <dbReference type="EMBL" id="ABQ20287.1"/>
    </source>
</evidence>
<organism evidence="2 3">
    <name type="scientific">Vibrio cholerae serotype O1 (strain ATCC 39541 / Classical Ogawa 395 / O395)</name>
    <dbReference type="NCBI Taxonomy" id="345073"/>
    <lineage>
        <taxon>Bacteria</taxon>
        <taxon>Pseudomonadati</taxon>
        <taxon>Pseudomonadota</taxon>
        <taxon>Gammaproteobacteria</taxon>
        <taxon>Vibrionales</taxon>
        <taxon>Vibrionaceae</taxon>
        <taxon>Vibrio</taxon>
    </lineage>
</organism>
<evidence type="ECO:0000313" key="3">
    <source>
        <dbReference type="Proteomes" id="UP000000249"/>
    </source>
</evidence>
<dbReference type="SUPFAM" id="SSF46689">
    <property type="entry name" value="Homeodomain-like"/>
    <property type="match status" value="1"/>
</dbReference>
<protein>
    <submittedName>
        <fullName evidence="2">Transcriptional regulator</fullName>
    </submittedName>
</protein>
<dbReference type="PATRIC" id="fig|345073.21.peg.1850"/>
<dbReference type="OrthoDB" id="8906055at2"/>
<dbReference type="Proteomes" id="UP000000249">
    <property type="component" value="Chromosome 1"/>
</dbReference>
<accession>A0A0H3AIH8</accession>
<dbReference type="AlphaFoldDB" id="A0A0H3AIH8"/>
<dbReference type="eggNOG" id="COG5566">
    <property type="taxonomic scope" value="Bacteria"/>
</dbReference>
<dbReference type="KEGG" id="vcr:VC395_1910"/>
<dbReference type="InterPro" id="IPR014875">
    <property type="entry name" value="Mor_transcription_activator"/>
</dbReference>
<dbReference type="KEGG" id="vco:VC0395_A1393"/>
<proteinExistence type="predicted"/>
<gene>
    <name evidence="2" type="ordered locus">VC0395_A1393</name>
</gene>
<reference evidence="2 3" key="1">
    <citation type="submission" date="2007-03" db="EMBL/GenBank/DDBJ databases">
        <authorList>
            <person name="Heidelberg J."/>
        </authorList>
    </citation>
    <scope>NUCLEOTIDE SEQUENCE [LARGE SCALE GENOMIC DNA]</scope>
    <source>
        <strain evidence="3">ATCC 39541 / Classical Ogawa 395 / O395</strain>
    </source>
</reference>
<evidence type="ECO:0000259" key="1">
    <source>
        <dbReference type="Pfam" id="PF08765"/>
    </source>
</evidence>
<dbReference type="RefSeq" id="WP_000879671.1">
    <property type="nucleotide sequence ID" value="NC_009457.1"/>
</dbReference>